<evidence type="ECO:0000313" key="10">
    <source>
        <dbReference type="EMBL" id="KAB2084425.1"/>
    </source>
</evidence>
<dbReference type="GO" id="GO:0005524">
    <property type="term" value="F:ATP binding"/>
    <property type="evidence" value="ECO:0007669"/>
    <property type="project" value="UniProtKB-KW"/>
</dbReference>
<protein>
    <recommendedName>
        <fullName evidence="1">non-specific serine/threonine protein kinase</fullName>
        <ecNumber evidence="1">2.7.11.1</ecNumber>
    </recommendedName>
</protein>
<proteinExistence type="predicted"/>
<dbReference type="Gene3D" id="1.10.510.10">
    <property type="entry name" value="Transferase(Phosphotransferase) domain 1"/>
    <property type="match status" value="1"/>
</dbReference>
<dbReference type="InterPro" id="IPR011009">
    <property type="entry name" value="Kinase-like_dom_sf"/>
</dbReference>
<accession>A0A5J5VXE1</accession>
<sequence length="410" mass="46229">MADVGETLNFQGVMEEETYFPDTDLDLSFTSTTTDRTFPSSSARSSLARSSLTLSFNESRLSCSTITVNNITPLYHRKWDPRWSAIKAATNLSSDGNIHLRHLKLIRHLGTGNLGRVFLCHLRDCENATFALKVIDRETLSSKKLSHVQMEAEILSMLDHPFLPTLYARIEASHYTCLLIDFCPNGDLHSLLRKQPDGHIMLSDFDLCFKADVVPTCKFLRRKSRNSKRNCFNGGCFAPVAGSVDEVLPEFVAEPVTAFSRSCVGTHEYLAPELVSGSGHGNGVDWWAFGVFVYELLYGTTPFKGGSKENTLRNIASSRKMRFPDAAEVEEARIAEAKDLIEKLLVKDPRRRLGCTKGAQDIKQHPFFDGIKWPLIRHYKPPEVVGGVARKRGHVGHVKRRRWFWKDLIV</sequence>
<keyword evidence="4" id="KW-0547">Nucleotide-binding</keyword>
<dbReference type="OrthoDB" id="432483at2759"/>
<dbReference type="Gene3D" id="3.30.200.20">
    <property type="entry name" value="Phosphorylase Kinase, domain 1"/>
    <property type="match status" value="1"/>
</dbReference>
<dbReference type="PANTHER" id="PTHR45637">
    <property type="entry name" value="FLIPPASE KINASE 1-RELATED"/>
    <property type="match status" value="1"/>
</dbReference>
<comment type="catalytic activity">
    <reaction evidence="8">
        <text>L-seryl-[protein] + ATP = O-phospho-L-seryl-[protein] + ADP + H(+)</text>
        <dbReference type="Rhea" id="RHEA:17989"/>
        <dbReference type="Rhea" id="RHEA-COMP:9863"/>
        <dbReference type="Rhea" id="RHEA-COMP:11604"/>
        <dbReference type="ChEBI" id="CHEBI:15378"/>
        <dbReference type="ChEBI" id="CHEBI:29999"/>
        <dbReference type="ChEBI" id="CHEBI:30616"/>
        <dbReference type="ChEBI" id="CHEBI:83421"/>
        <dbReference type="ChEBI" id="CHEBI:456216"/>
        <dbReference type="EC" id="2.7.11.1"/>
    </reaction>
</comment>
<comment type="catalytic activity">
    <reaction evidence="7">
        <text>L-threonyl-[protein] + ATP = O-phospho-L-threonyl-[protein] + ADP + H(+)</text>
        <dbReference type="Rhea" id="RHEA:46608"/>
        <dbReference type="Rhea" id="RHEA-COMP:11060"/>
        <dbReference type="Rhea" id="RHEA-COMP:11605"/>
        <dbReference type="ChEBI" id="CHEBI:15378"/>
        <dbReference type="ChEBI" id="CHEBI:30013"/>
        <dbReference type="ChEBI" id="CHEBI:30616"/>
        <dbReference type="ChEBI" id="CHEBI:61977"/>
        <dbReference type="ChEBI" id="CHEBI:456216"/>
        <dbReference type="EC" id="2.7.11.1"/>
    </reaction>
</comment>
<evidence type="ECO:0000256" key="8">
    <source>
        <dbReference type="ARBA" id="ARBA00048679"/>
    </source>
</evidence>
<keyword evidence="11" id="KW-1185">Reference proteome</keyword>
<dbReference type="EC" id="2.7.11.1" evidence="1"/>
<evidence type="ECO:0000313" key="11">
    <source>
        <dbReference type="Proteomes" id="UP000327439"/>
    </source>
</evidence>
<dbReference type="InterPro" id="IPR000719">
    <property type="entry name" value="Prot_kinase_dom"/>
</dbReference>
<name>A0A5J5VXE1_GOSBA</name>
<feature type="domain" description="Protein kinase" evidence="9">
    <location>
        <begin position="103"/>
        <end position="368"/>
    </location>
</feature>
<keyword evidence="3" id="KW-0808">Transferase</keyword>
<evidence type="ECO:0000256" key="3">
    <source>
        <dbReference type="ARBA" id="ARBA00022679"/>
    </source>
</evidence>
<evidence type="ECO:0000256" key="2">
    <source>
        <dbReference type="ARBA" id="ARBA00022527"/>
    </source>
</evidence>
<gene>
    <name evidence="10" type="ORF">ES319_A05G332700v1</name>
</gene>
<dbReference type="PROSITE" id="PS50011">
    <property type="entry name" value="PROTEIN_KINASE_DOM"/>
    <property type="match status" value="1"/>
</dbReference>
<dbReference type="GO" id="GO:0004674">
    <property type="term" value="F:protein serine/threonine kinase activity"/>
    <property type="evidence" value="ECO:0007669"/>
    <property type="project" value="UniProtKB-KW"/>
</dbReference>
<evidence type="ECO:0000256" key="6">
    <source>
        <dbReference type="ARBA" id="ARBA00022840"/>
    </source>
</evidence>
<dbReference type="FunFam" id="1.10.510.10:FF:000312">
    <property type="entry name" value="Serine/threonine-protein kinase OXI1"/>
    <property type="match status" value="1"/>
</dbReference>
<evidence type="ECO:0000256" key="7">
    <source>
        <dbReference type="ARBA" id="ARBA00047899"/>
    </source>
</evidence>
<dbReference type="AlphaFoldDB" id="A0A5J5VXE1"/>
<dbReference type="EMBL" id="CM018206">
    <property type="protein sequence ID" value="KAB2084425.1"/>
    <property type="molecule type" value="Genomic_DNA"/>
</dbReference>
<dbReference type="Pfam" id="PF00069">
    <property type="entry name" value="Pkinase"/>
    <property type="match status" value="2"/>
</dbReference>
<evidence type="ECO:0000256" key="1">
    <source>
        <dbReference type="ARBA" id="ARBA00012513"/>
    </source>
</evidence>
<organism evidence="10 11">
    <name type="scientific">Gossypium barbadense</name>
    <name type="common">Sea Island cotton</name>
    <name type="synonym">Hibiscus barbadensis</name>
    <dbReference type="NCBI Taxonomy" id="3634"/>
    <lineage>
        <taxon>Eukaryota</taxon>
        <taxon>Viridiplantae</taxon>
        <taxon>Streptophyta</taxon>
        <taxon>Embryophyta</taxon>
        <taxon>Tracheophyta</taxon>
        <taxon>Spermatophyta</taxon>
        <taxon>Magnoliopsida</taxon>
        <taxon>eudicotyledons</taxon>
        <taxon>Gunneridae</taxon>
        <taxon>Pentapetalae</taxon>
        <taxon>rosids</taxon>
        <taxon>malvids</taxon>
        <taxon>Malvales</taxon>
        <taxon>Malvaceae</taxon>
        <taxon>Malvoideae</taxon>
        <taxon>Gossypium</taxon>
    </lineage>
</organism>
<keyword evidence="6" id="KW-0067">ATP-binding</keyword>
<dbReference type="Proteomes" id="UP000327439">
    <property type="component" value="Chromosome A05"/>
</dbReference>
<evidence type="ECO:0000259" key="9">
    <source>
        <dbReference type="PROSITE" id="PS50011"/>
    </source>
</evidence>
<reference evidence="11" key="1">
    <citation type="journal article" date="2020" name="Nat. Genet.">
        <title>Genomic diversifications of five Gossypium allopolyploid species and their impact on cotton improvement.</title>
        <authorList>
            <person name="Chen Z.J."/>
            <person name="Sreedasyam A."/>
            <person name="Ando A."/>
            <person name="Song Q."/>
            <person name="De Santiago L.M."/>
            <person name="Hulse-Kemp A.M."/>
            <person name="Ding M."/>
            <person name="Ye W."/>
            <person name="Kirkbride R.C."/>
            <person name="Jenkins J."/>
            <person name="Plott C."/>
            <person name="Lovell J."/>
            <person name="Lin Y.M."/>
            <person name="Vaughn R."/>
            <person name="Liu B."/>
            <person name="Simpson S."/>
            <person name="Scheffler B.E."/>
            <person name="Wen L."/>
            <person name="Saski C.A."/>
            <person name="Grover C.E."/>
            <person name="Hu G."/>
            <person name="Conover J.L."/>
            <person name="Carlson J.W."/>
            <person name="Shu S."/>
            <person name="Boston L.B."/>
            <person name="Williams M."/>
            <person name="Peterson D.G."/>
            <person name="McGee K."/>
            <person name="Jones D.C."/>
            <person name="Wendel J.F."/>
            <person name="Stelly D.M."/>
            <person name="Grimwood J."/>
            <person name="Schmutz J."/>
        </authorList>
    </citation>
    <scope>NUCLEOTIDE SEQUENCE [LARGE SCALE GENOMIC DNA]</scope>
    <source>
        <strain evidence="11">cv. 3-79</strain>
    </source>
</reference>
<dbReference type="SUPFAM" id="SSF56112">
    <property type="entry name" value="Protein kinase-like (PK-like)"/>
    <property type="match status" value="1"/>
</dbReference>
<keyword evidence="5" id="KW-0418">Kinase</keyword>
<evidence type="ECO:0000256" key="4">
    <source>
        <dbReference type="ARBA" id="ARBA00022741"/>
    </source>
</evidence>
<keyword evidence="2" id="KW-0723">Serine/threonine-protein kinase</keyword>
<evidence type="ECO:0000256" key="5">
    <source>
        <dbReference type="ARBA" id="ARBA00022777"/>
    </source>
</evidence>